<dbReference type="EnsemblMetazoa" id="PPA32116.1">
    <property type="protein sequence ID" value="PPA32116.1"/>
    <property type="gene ID" value="WBGene00204979"/>
</dbReference>
<keyword evidence="8" id="KW-1185">Reference proteome</keyword>
<accession>A0A2A6BN34</accession>
<feature type="region of interest" description="Disordered" evidence="6">
    <location>
        <begin position="289"/>
        <end position="373"/>
    </location>
</feature>
<feature type="compositionally biased region" description="Low complexity" evidence="6">
    <location>
        <begin position="108"/>
        <end position="131"/>
    </location>
</feature>
<dbReference type="PANTHER" id="PTHR46679:SF1">
    <property type="entry name" value="GLUTAREDOXIN-2, MITOCHONDRIAL"/>
    <property type="match status" value="1"/>
</dbReference>
<dbReference type="AlphaFoldDB" id="A0A2A6BN34"/>
<feature type="region of interest" description="Disordered" evidence="6">
    <location>
        <begin position="105"/>
        <end position="185"/>
    </location>
</feature>
<dbReference type="PANTHER" id="PTHR46679">
    <property type="match status" value="1"/>
</dbReference>
<comment type="similarity">
    <text evidence="1">Belongs to the glutaredoxin family.</text>
</comment>
<evidence type="ECO:0000256" key="1">
    <source>
        <dbReference type="ARBA" id="ARBA00007787"/>
    </source>
</evidence>
<sequence length="491" mass="53275">MGIVRNLDETSSLAAETRLAAEAAQSAALKAAAASSAAAAHAAAFRKVIKRNVNLLLQDPDLAKYQQYLDILRAHYGIQLPMHPNVAAQQSNPGVPRVQTYPVASMVTRPSPSPSSYSKYSTTPTSSNYYPQQGGVTQSSPQQPDSSVVAPSQSSYPQEYLPRQPAPVQRPIETPRPRPADPRDYGYAQQVQQPMEQTRVDGAMTGSPMEWWERVSSAIAHEISSVTTTPKYIVPIIPATTVSPRPAPSPIPMQPQENHGYAPAIPSSPLVPINPVEPPRMISQQPPVIYTGAGTDSFPTPGDLPTPSFTPPPIPHTTVPTPSPTTRPPPPPTQSIVHPSSIQTPHASVSATAPPVPQPKSIKPTTKEGKAAATSREALAEQIRSLPAVLYTRSSTSKRVEKILRSKGLPLVALYIDKVEGREGQIEKHLEHLTGSSTMPYLFICGTYIGSEEHVEEYDKKGQMEQLVEYVCKGSKETKKKNKKDKRKKNE</sequence>
<feature type="compositionally biased region" description="Basic and acidic residues" evidence="6">
    <location>
        <begin position="173"/>
        <end position="184"/>
    </location>
</feature>
<evidence type="ECO:0000256" key="6">
    <source>
        <dbReference type="SAM" id="MobiDB-lite"/>
    </source>
</evidence>
<dbReference type="Proteomes" id="UP000005239">
    <property type="component" value="Unassembled WGS sequence"/>
</dbReference>
<keyword evidence="4" id="KW-1015">Disulfide bond</keyword>
<evidence type="ECO:0000313" key="8">
    <source>
        <dbReference type="Proteomes" id="UP000005239"/>
    </source>
</evidence>
<keyword evidence="3" id="KW-0249">Electron transport</keyword>
<evidence type="ECO:0000256" key="2">
    <source>
        <dbReference type="ARBA" id="ARBA00022448"/>
    </source>
</evidence>
<dbReference type="SUPFAM" id="SSF52833">
    <property type="entry name" value="Thioredoxin-like"/>
    <property type="match status" value="1"/>
</dbReference>
<feature type="compositionally biased region" description="Pro residues" evidence="6">
    <location>
        <begin position="302"/>
        <end position="333"/>
    </location>
</feature>
<protein>
    <submittedName>
        <fullName evidence="7">Pqn-26</fullName>
    </submittedName>
</protein>
<accession>A0A8R1UKY4</accession>
<reference evidence="7" key="2">
    <citation type="submission" date="2022-06" db="UniProtKB">
        <authorList>
            <consortium name="EnsemblMetazoa"/>
        </authorList>
    </citation>
    <scope>IDENTIFICATION</scope>
    <source>
        <strain evidence="7">PS312</strain>
    </source>
</reference>
<name>A0A2A6BN34_PRIPA</name>
<gene>
    <name evidence="7" type="primary">WBGene00204979</name>
</gene>
<reference evidence="8" key="1">
    <citation type="journal article" date="2008" name="Nat. Genet.">
        <title>The Pristionchus pacificus genome provides a unique perspective on nematode lifestyle and parasitism.</title>
        <authorList>
            <person name="Dieterich C."/>
            <person name="Clifton S.W."/>
            <person name="Schuster L.N."/>
            <person name="Chinwalla A."/>
            <person name="Delehaunty K."/>
            <person name="Dinkelacker I."/>
            <person name="Fulton L."/>
            <person name="Fulton R."/>
            <person name="Godfrey J."/>
            <person name="Minx P."/>
            <person name="Mitreva M."/>
            <person name="Roeseler W."/>
            <person name="Tian H."/>
            <person name="Witte H."/>
            <person name="Yang S.P."/>
            <person name="Wilson R.K."/>
            <person name="Sommer R.J."/>
        </authorList>
    </citation>
    <scope>NUCLEOTIDE SEQUENCE [LARGE SCALE GENOMIC DNA]</scope>
    <source>
        <strain evidence="8">PS312</strain>
    </source>
</reference>
<dbReference type="OrthoDB" id="418495at2759"/>
<organism evidence="7 8">
    <name type="scientific">Pristionchus pacificus</name>
    <name type="common">Parasitic nematode worm</name>
    <dbReference type="NCBI Taxonomy" id="54126"/>
    <lineage>
        <taxon>Eukaryota</taxon>
        <taxon>Metazoa</taxon>
        <taxon>Ecdysozoa</taxon>
        <taxon>Nematoda</taxon>
        <taxon>Chromadorea</taxon>
        <taxon>Rhabditida</taxon>
        <taxon>Rhabditina</taxon>
        <taxon>Diplogasteromorpha</taxon>
        <taxon>Diplogasteroidea</taxon>
        <taxon>Neodiplogasteridae</taxon>
        <taxon>Pristionchus</taxon>
    </lineage>
</organism>
<evidence type="ECO:0000256" key="5">
    <source>
        <dbReference type="ARBA" id="ARBA00023284"/>
    </source>
</evidence>
<keyword evidence="5" id="KW-0676">Redox-active center</keyword>
<dbReference type="PROSITE" id="PS51354">
    <property type="entry name" value="GLUTAREDOXIN_2"/>
    <property type="match status" value="1"/>
</dbReference>
<evidence type="ECO:0000256" key="4">
    <source>
        <dbReference type="ARBA" id="ARBA00023157"/>
    </source>
</evidence>
<evidence type="ECO:0000256" key="3">
    <source>
        <dbReference type="ARBA" id="ARBA00022982"/>
    </source>
</evidence>
<evidence type="ECO:0000313" key="7">
    <source>
        <dbReference type="EnsemblMetazoa" id="PPA32116.1"/>
    </source>
</evidence>
<proteinExistence type="inferred from homology"/>
<feature type="compositionally biased region" description="Polar residues" evidence="6">
    <location>
        <begin position="334"/>
        <end position="351"/>
    </location>
</feature>
<keyword evidence="2" id="KW-0813">Transport</keyword>
<dbReference type="InterPro" id="IPR036249">
    <property type="entry name" value="Thioredoxin-like_sf"/>
</dbReference>
<feature type="compositionally biased region" description="Low complexity" evidence="6">
    <location>
        <begin position="138"/>
        <end position="158"/>
    </location>
</feature>
<dbReference type="Gene3D" id="3.40.30.10">
    <property type="entry name" value="Glutaredoxin"/>
    <property type="match status" value="1"/>
</dbReference>